<proteinExistence type="predicted"/>
<protein>
    <submittedName>
        <fullName evidence="1">Uncharacterized protein</fullName>
    </submittedName>
</protein>
<dbReference type="EMBL" id="MN448290">
    <property type="protein sequence ID" value="QFG74705.1"/>
    <property type="molecule type" value="Genomic_DNA"/>
</dbReference>
<organism evidence="1">
    <name type="scientific">Megaviridae environmental sample</name>
    <dbReference type="NCBI Taxonomy" id="1737588"/>
    <lineage>
        <taxon>Viruses</taxon>
        <taxon>Varidnaviria</taxon>
        <taxon>Bamfordvirae</taxon>
        <taxon>Nucleocytoviricota</taxon>
        <taxon>Megaviricetes</taxon>
        <taxon>Imitervirales</taxon>
        <taxon>Mimiviridae</taxon>
        <taxon>environmental samples</taxon>
    </lineage>
</organism>
<name>A0A5J6VKT0_9VIRU</name>
<reference evidence="1" key="1">
    <citation type="journal article" date="2019" name="Philos. Trans. R. Soc. Lond., B, Biol. Sci.">
        <title>Targeted metagenomic recovery of four divergent viruses reveals shared and distinctive characteristics of giant viruses of marine eukaryotes.</title>
        <authorList>
            <person name="Needham D.M."/>
            <person name="Poirier C."/>
            <person name="Hehenberger E."/>
            <person name="Jimenez V."/>
            <person name="Swalwell J.E."/>
            <person name="Santoro A.E."/>
            <person name="Worden A.Z."/>
        </authorList>
    </citation>
    <scope>NUCLEOTIDE SEQUENCE</scope>
    <source>
        <strain evidence="1">MPacV-611</strain>
    </source>
</reference>
<sequence length="112" mass="13375">MSLILKNLDNKSFILCLNKLFIRNGTYPLQKIKLYNKLYFEKDDIIGKCIYYDNSVQDIITPVNITPIKHNFEFLDYPTKYISNKDYDTWLLESNKNILYNGLYYENVTINI</sequence>
<evidence type="ECO:0000313" key="1">
    <source>
        <dbReference type="EMBL" id="QFG74705.1"/>
    </source>
</evidence>
<accession>A0A5J6VKT0</accession>